<keyword evidence="1" id="KW-0812">Transmembrane</keyword>
<dbReference type="AlphaFoldDB" id="A0A347VTA6"/>
<evidence type="ECO:0008006" key="6">
    <source>
        <dbReference type="Google" id="ProtNLM"/>
    </source>
</evidence>
<reference evidence="3 4" key="1">
    <citation type="journal article" date="2014" name="Genome Announc.">
        <title>Draft genome sequences of eight enterohepatic helicobacter species isolated from both laboratory and wild rodents.</title>
        <authorList>
            <person name="Sheh A."/>
            <person name="Shen Z."/>
            <person name="Fox J.G."/>
        </authorList>
    </citation>
    <scope>NUCLEOTIDE SEQUENCE [LARGE SCALE GENOMIC DNA]</scope>
    <source>
        <strain evidence="3 4">MIT 97-6194</strain>
    </source>
</reference>
<feature type="transmembrane region" description="Helical" evidence="1">
    <location>
        <begin position="6"/>
        <end position="24"/>
    </location>
</feature>
<keyword evidence="1" id="KW-1133">Transmembrane helix</keyword>
<dbReference type="Proteomes" id="UP000477070">
    <property type="component" value="Unassembled WGS sequence"/>
</dbReference>
<protein>
    <recommendedName>
        <fullName evidence="6">Lipoprotein</fullName>
    </recommendedName>
</protein>
<evidence type="ECO:0000313" key="3">
    <source>
        <dbReference type="EMBL" id="TLD92520.1"/>
    </source>
</evidence>
<dbReference type="OrthoDB" id="5328727at2"/>
<dbReference type="RefSeq" id="WP_034571098.1">
    <property type="nucleotide sequence ID" value="NZ_JRMP02000019.1"/>
</dbReference>
<dbReference type="EMBL" id="JRMP02000019">
    <property type="protein sequence ID" value="TLD92520.1"/>
    <property type="molecule type" value="Genomic_DNA"/>
</dbReference>
<gene>
    <name evidence="2" type="ORF">DCO61_05640</name>
    <name evidence="3" type="ORF">LS64_010030</name>
</gene>
<accession>A0A347VTA6</accession>
<dbReference type="EMBL" id="QBIU01000001">
    <property type="protein sequence ID" value="MWV69502.1"/>
    <property type="molecule type" value="Genomic_DNA"/>
</dbReference>
<evidence type="ECO:0000313" key="5">
    <source>
        <dbReference type="Proteomes" id="UP000477070"/>
    </source>
</evidence>
<comment type="caution">
    <text evidence="3">The sequence shown here is derived from an EMBL/GenBank/DDBJ whole genome shotgun (WGS) entry which is preliminary data.</text>
</comment>
<evidence type="ECO:0000313" key="4">
    <source>
        <dbReference type="Proteomes" id="UP000029714"/>
    </source>
</evidence>
<reference evidence="2 5" key="4">
    <citation type="submission" date="2019-12" db="EMBL/GenBank/DDBJ databases">
        <title>Multi-Generational Helicobacter saguini Isolates.</title>
        <authorList>
            <person name="Mannion A."/>
            <person name="Shen Z."/>
            <person name="Fox J.G."/>
        </authorList>
    </citation>
    <scope>NUCLEOTIDE SEQUENCE [LARGE SCALE GENOMIC DNA]</scope>
    <source>
        <strain evidence="2">16-048</strain>
        <strain evidence="5">16-048 (F4)</strain>
    </source>
</reference>
<keyword evidence="4" id="KW-1185">Reference proteome</keyword>
<sequence>MRIYRIFFSVFVAFFLSGCTFYLFDTNYYKAKKIAKNYSGIYIFDKNLYDEITQIEAQNKDSKLQLQKNIESNLKNKNSQTTQLWLDSKARFENIAASLSGYKNPKNAKRLFIVDSINKAFPPKLKNGLKYYDVPSASLDSISAKIPQNIESKLDSMIKNDKNFKLQRVIYPQYFYVNESGETTLISAIVVYLYTNINRVYEIKTPQHSTIQFSSGEWKHLYKNNIFYAD</sequence>
<reference evidence="3" key="3">
    <citation type="submission" date="2018-04" db="EMBL/GenBank/DDBJ databases">
        <authorList>
            <person name="Sheh A."/>
            <person name="Shen Z."/>
            <person name="Mannion A.J."/>
            <person name="Fox J.G."/>
        </authorList>
    </citation>
    <scope>NUCLEOTIDE SEQUENCE</scope>
    <source>
        <strain evidence="3">MIT 97-6194</strain>
    </source>
</reference>
<reference evidence="3 4" key="2">
    <citation type="journal article" date="2016" name="Infect. Immun.">
        <title>Helicobacter saguini, a Novel Helicobacter Isolated from Cotton-Top Tamarins with Ulcerative Colitis, Has Proinflammatory Properties and Induces Typhlocolitis and Dysplasia in Gnotobiotic IL-10-/- Mice.</title>
        <authorList>
            <person name="Shen Z."/>
            <person name="Mannion A."/>
            <person name="Whary M.T."/>
            <person name="Muthupalani S."/>
            <person name="Sheh A."/>
            <person name="Feng Y."/>
            <person name="Gong G."/>
            <person name="Vandamme P."/>
            <person name="Holcombe H.R."/>
            <person name="Paster B.J."/>
            <person name="Fox J.G."/>
        </authorList>
    </citation>
    <scope>NUCLEOTIDE SEQUENCE [LARGE SCALE GENOMIC DNA]</scope>
    <source>
        <strain evidence="3 4">MIT 97-6194</strain>
    </source>
</reference>
<name>A0A347VTA6_9HELI</name>
<proteinExistence type="predicted"/>
<evidence type="ECO:0000256" key="1">
    <source>
        <dbReference type="SAM" id="Phobius"/>
    </source>
</evidence>
<organism evidence="3 4">
    <name type="scientific">Helicobacter saguini</name>
    <dbReference type="NCBI Taxonomy" id="1548018"/>
    <lineage>
        <taxon>Bacteria</taxon>
        <taxon>Pseudomonadati</taxon>
        <taxon>Campylobacterota</taxon>
        <taxon>Epsilonproteobacteria</taxon>
        <taxon>Campylobacterales</taxon>
        <taxon>Helicobacteraceae</taxon>
        <taxon>Helicobacter</taxon>
    </lineage>
</organism>
<dbReference type="PROSITE" id="PS51257">
    <property type="entry name" value="PROKAR_LIPOPROTEIN"/>
    <property type="match status" value="1"/>
</dbReference>
<dbReference type="Proteomes" id="UP000029714">
    <property type="component" value="Unassembled WGS sequence"/>
</dbReference>
<evidence type="ECO:0000313" key="2">
    <source>
        <dbReference type="EMBL" id="MWV69502.1"/>
    </source>
</evidence>
<keyword evidence="1" id="KW-0472">Membrane</keyword>